<evidence type="ECO:0000256" key="3">
    <source>
        <dbReference type="ARBA" id="ARBA00022989"/>
    </source>
</evidence>
<comment type="subcellular location">
    <subcellularLocation>
        <location evidence="1">Membrane</location>
    </subcellularLocation>
</comment>
<dbReference type="EMBL" id="HBGS01039825">
    <property type="protein sequence ID" value="CAD9448573.1"/>
    <property type="molecule type" value="Transcribed_RNA"/>
</dbReference>
<evidence type="ECO:0000256" key="1">
    <source>
        <dbReference type="ARBA" id="ARBA00004370"/>
    </source>
</evidence>
<protein>
    <recommendedName>
        <fullName evidence="6">Amino acid transporter transmembrane domain-containing protein</fullName>
    </recommendedName>
</protein>
<reference evidence="7" key="1">
    <citation type="submission" date="2021-01" db="EMBL/GenBank/DDBJ databases">
        <authorList>
            <person name="Corre E."/>
            <person name="Pelletier E."/>
            <person name="Niang G."/>
            <person name="Scheremetjew M."/>
            <person name="Finn R."/>
            <person name="Kale V."/>
            <person name="Holt S."/>
            <person name="Cochrane G."/>
            <person name="Meng A."/>
            <person name="Brown T."/>
            <person name="Cohen L."/>
        </authorList>
    </citation>
    <scope>NUCLEOTIDE SEQUENCE</scope>
    <source>
        <strain evidence="7">CCMP1381</strain>
    </source>
</reference>
<evidence type="ECO:0000256" key="2">
    <source>
        <dbReference type="ARBA" id="ARBA00022692"/>
    </source>
</evidence>
<keyword evidence="4 5" id="KW-0472">Membrane</keyword>
<dbReference type="Pfam" id="PF01490">
    <property type="entry name" value="Aa_trans"/>
    <property type="match status" value="1"/>
</dbReference>
<evidence type="ECO:0000313" key="7">
    <source>
        <dbReference type="EMBL" id="CAD9448573.1"/>
    </source>
</evidence>
<sequence>MPWKRVAFRLAIVSLVFLAAAAVPDLGALISLLGALTGSVLALIAPGVINFRCPRPDRRRWEPYADVFVIVVGFVGGVFGTYQAFLNVIRDPDAILDAE</sequence>
<proteinExistence type="predicted"/>
<evidence type="ECO:0000256" key="4">
    <source>
        <dbReference type="ARBA" id="ARBA00023136"/>
    </source>
</evidence>
<keyword evidence="2 5" id="KW-0812">Transmembrane</keyword>
<feature type="transmembrane region" description="Helical" evidence="5">
    <location>
        <begin position="63"/>
        <end position="85"/>
    </location>
</feature>
<dbReference type="AlphaFoldDB" id="A0A7S2D9T8"/>
<evidence type="ECO:0000256" key="5">
    <source>
        <dbReference type="SAM" id="Phobius"/>
    </source>
</evidence>
<evidence type="ECO:0000259" key="6">
    <source>
        <dbReference type="Pfam" id="PF01490"/>
    </source>
</evidence>
<feature type="transmembrane region" description="Helical" evidence="5">
    <location>
        <begin position="32"/>
        <end position="51"/>
    </location>
</feature>
<organism evidence="7">
    <name type="scientific">Octactis speculum</name>
    <dbReference type="NCBI Taxonomy" id="3111310"/>
    <lineage>
        <taxon>Eukaryota</taxon>
        <taxon>Sar</taxon>
        <taxon>Stramenopiles</taxon>
        <taxon>Ochrophyta</taxon>
        <taxon>Dictyochophyceae</taxon>
        <taxon>Dictyochales</taxon>
        <taxon>Dictyochaceae</taxon>
        <taxon>Octactis</taxon>
    </lineage>
</organism>
<name>A0A7S2D9T8_9STRA</name>
<feature type="domain" description="Amino acid transporter transmembrane" evidence="6">
    <location>
        <begin position="3"/>
        <end position="85"/>
    </location>
</feature>
<accession>A0A7S2D9T8</accession>
<keyword evidence="3 5" id="KW-1133">Transmembrane helix</keyword>
<dbReference type="InterPro" id="IPR013057">
    <property type="entry name" value="AA_transpt_TM"/>
</dbReference>
<gene>
    <name evidence="7" type="ORF">DSPE1174_LOCUS20477</name>
</gene>
<dbReference type="GO" id="GO:0016020">
    <property type="term" value="C:membrane"/>
    <property type="evidence" value="ECO:0007669"/>
    <property type="project" value="UniProtKB-SubCell"/>
</dbReference>